<sequence>MGFVRDEEVRDFEVGDEKLYGSEGRGVANISSGQKRNPKFEGCNQKGAQNSNFGDFEGESSCFELPEFLNGDEAEAIEELVSIAEMEQQKRIMLSSPRVCLCNVDYMHASKLQKHGPKEAYVDLGNGQMWHLIACCGVARSRKELEVRI</sequence>
<reference evidence="2 3" key="1">
    <citation type="journal article" date="2024" name="G3 (Bethesda)">
        <title>Genome assembly of Hibiscus sabdariffa L. provides insights into metabolisms of medicinal natural products.</title>
        <authorList>
            <person name="Kim T."/>
        </authorList>
    </citation>
    <scope>NUCLEOTIDE SEQUENCE [LARGE SCALE GENOMIC DNA]</scope>
    <source>
        <strain evidence="2">TK-2024</strain>
        <tissue evidence="2">Old leaves</tissue>
    </source>
</reference>
<accession>A0ABR2NMJ0</accession>
<name>A0ABR2NMJ0_9ROSI</name>
<dbReference type="EMBL" id="JBBPBN010000124">
    <property type="protein sequence ID" value="KAK8977205.1"/>
    <property type="molecule type" value="Genomic_DNA"/>
</dbReference>
<protein>
    <submittedName>
        <fullName evidence="2">Uncharacterized protein</fullName>
    </submittedName>
</protein>
<evidence type="ECO:0000256" key="1">
    <source>
        <dbReference type="SAM" id="MobiDB-lite"/>
    </source>
</evidence>
<keyword evidence="3" id="KW-1185">Reference proteome</keyword>
<evidence type="ECO:0000313" key="3">
    <source>
        <dbReference type="Proteomes" id="UP001396334"/>
    </source>
</evidence>
<proteinExistence type="predicted"/>
<evidence type="ECO:0000313" key="2">
    <source>
        <dbReference type="EMBL" id="KAK8977205.1"/>
    </source>
</evidence>
<organism evidence="2 3">
    <name type="scientific">Hibiscus sabdariffa</name>
    <name type="common">roselle</name>
    <dbReference type="NCBI Taxonomy" id="183260"/>
    <lineage>
        <taxon>Eukaryota</taxon>
        <taxon>Viridiplantae</taxon>
        <taxon>Streptophyta</taxon>
        <taxon>Embryophyta</taxon>
        <taxon>Tracheophyta</taxon>
        <taxon>Spermatophyta</taxon>
        <taxon>Magnoliopsida</taxon>
        <taxon>eudicotyledons</taxon>
        <taxon>Gunneridae</taxon>
        <taxon>Pentapetalae</taxon>
        <taxon>rosids</taxon>
        <taxon>malvids</taxon>
        <taxon>Malvales</taxon>
        <taxon>Malvaceae</taxon>
        <taxon>Malvoideae</taxon>
        <taxon>Hibiscus</taxon>
    </lineage>
</organism>
<feature type="region of interest" description="Disordered" evidence="1">
    <location>
        <begin position="23"/>
        <end position="48"/>
    </location>
</feature>
<dbReference type="Proteomes" id="UP001396334">
    <property type="component" value="Unassembled WGS sequence"/>
</dbReference>
<comment type="caution">
    <text evidence="2">The sequence shown here is derived from an EMBL/GenBank/DDBJ whole genome shotgun (WGS) entry which is preliminary data.</text>
</comment>
<gene>
    <name evidence="2" type="ORF">V6N11_021291</name>
</gene>